<evidence type="ECO:0000313" key="12">
    <source>
        <dbReference type="EMBL" id="PST46139.1"/>
    </source>
</evidence>
<feature type="region of interest" description="Disordered" evidence="11">
    <location>
        <begin position="245"/>
        <end position="280"/>
    </location>
</feature>
<organism evidence="12 13">
    <name type="scientific">Bifidobacterium callitrichos</name>
    <dbReference type="NCBI Taxonomy" id="762209"/>
    <lineage>
        <taxon>Bacteria</taxon>
        <taxon>Bacillati</taxon>
        <taxon>Actinomycetota</taxon>
        <taxon>Actinomycetes</taxon>
        <taxon>Bifidobacteriales</taxon>
        <taxon>Bifidobacteriaceae</taxon>
        <taxon>Bifidobacterium</taxon>
    </lineage>
</organism>
<evidence type="ECO:0000256" key="8">
    <source>
        <dbReference type="ARBA" id="ARBA00022842"/>
    </source>
</evidence>
<evidence type="ECO:0000256" key="10">
    <source>
        <dbReference type="ARBA" id="ARBA00048540"/>
    </source>
</evidence>
<keyword evidence="4" id="KW-0285">Flavoprotein</keyword>
<evidence type="ECO:0000313" key="13">
    <source>
        <dbReference type="Proteomes" id="UP000240228"/>
    </source>
</evidence>
<reference evidence="13" key="1">
    <citation type="submission" date="2017-09" db="EMBL/GenBank/DDBJ databases">
        <authorList>
            <person name="Sela D.A."/>
            <person name="Albert K."/>
        </authorList>
    </citation>
    <scope>NUCLEOTIDE SEQUENCE [LARGE SCALE GENOMIC DNA]</scope>
    <source>
        <strain evidence="13">UMA51805</strain>
    </source>
</reference>
<evidence type="ECO:0000256" key="3">
    <source>
        <dbReference type="ARBA" id="ARBA00016337"/>
    </source>
</evidence>
<dbReference type="Proteomes" id="UP000240228">
    <property type="component" value="Unassembled WGS sequence"/>
</dbReference>
<dbReference type="AlphaFoldDB" id="A0A2T3G9K1"/>
<dbReference type="Gene3D" id="3.10.520.10">
    <property type="entry name" value="ApbE-like domains"/>
    <property type="match status" value="1"/>
</dbReference>
<gene>
    <name evidence="12" type="ORF">CPA40_07445</name>
</gene>
<protein>
    <recommendedName>
        <fullName evidence="3">FAD:protein FMN transferase</fullName>
        <ecNumber evidence="2">2.7.1.180</ecNumber>
    </recommendedName>
    <alternativeName>
        <fullName evidence="9">Flavin transferase</fullName>
    </alternativeName>
</protein>
<dbReference type="InterPro" id="IPR003374">
    <property type="entry name" value="ApbE-like_sf"/>
</dbReference>
<reference evidence="12 13" key="2">
    <citation type="submission" date="2018-03" db="EMBL/GenBank/DDBJ databases">
        <title>The comparative genomics of Bifidobacterium callitrichos reflects dietary carbohydrate utilization within the common marmoset gut.</title>
        <authorList>
            <person name="Rani A."/>
        </authorList>
    </citation>
    <scope>NUCLEOTIDE SEQUENCE [LARGE SCALE GENOMIC DNA]</scope>
    <source>
        <strain evidence="12 13">UMA51805</strain>
    </source>
</reference>
<sequence length="525" mass="56697">MFIEYETTTYTSGPNTTISTIAIRQTISSLFPEDDLSFNISPLKYLQHNHIDCFAFRTFTMIEKEHLHRKRLSSFLGLTNAVASPRSFAIANAGMSYQESPNPLTMRRMSTPAPHTMAFPHALGTGLLIQSPLDPDGFAIDDSPSSASIPARRGISNYDAIDILIDEYEQTLSRFRRHSLVDEMRRAAHGGSFDFPDWAGPLFDLYDALAHATDGAIDPCIGEDLIRLGYDARYSFRLSPDALASHDSGTGKHTGGGNLAGDAANDHRRPAKSPVAAETVSASHAAANGWNLGSMHGRATWREDVERRGPGGTTLVTRRPVALDFGACGKGYLVDLIAQRFLDDSGSRYVIDAGGDLLVRSPDKPLTIALEDPTNTENAVGTARVGTGAFCASAPSRRHWEAAGHRLHHLLNAVDGLPANNVAATWVYVPMSTHTAADRPISTDFPTALADGVATALFTTPANQLHKRLTDYTASQRDSQGTPHDSPSNAALATTPDYAAFECAVLNSDRTVVRSAGFPGDFFIR</sequence>
<feature type="region of interest" description="Disordered" evidence="11">
    <location>
        <begin position="472"/>
        <end position="491"/>
    </location>
</feature>
<dbReference type="EMBL" id="NWTX01000012">
    <property type="protein sequence ID" value="PST46139.1"/>
    <property type="molecule type" value="Genomic_DNA"/>
</dbReference>
<evidence type="ECO:0000256" key="4">
    <source>
        <dbReference type="ARBA" id="ARBA00022630"/>
    </source>
</evidence>
<dbReference type="GO" id="GO:0016740">
    <property type="term" value="F:transferase activity"/>
    <property type="evidence" value="ECO:0007669"/>
    <property type="project" value="UniProtKB-KW"/>
</dbReference>
<dbReference type="InterPro" id="IPR024932">
    <property type="entry name" value="ApbE"/>
</dbReference>
<evidence type="ECO:0000256" key="1">
    <source>
        <dbReference type="ARBA" id="ARBA00001946"/>
    </source>
</evidence>
<keyword evidence="13" id="KW-1185">Reference proteome</keyword>
<name>A0A2T3G9K1_9BIFI</name>
<dbReference type="SUPFAM" id="SSF143631">
    <property type="entry name" value="ApbE-like"/>
    <property type="match status" value="2"/>
</dbReference>
<evidence type="ECO:0000256" key="7">
    <source>
        <dbReference type="ARBA" id="ARBA00022827"/>
    </source>
</evidence>
<evidence type="ECO:0000256" key="9">
    <source>
        <dbReference type="ARBA" id="ARBA00031306"/>
    </source>
</evidence>
<comment type="caution">
    <text evidence="12">The sequence shown here is derived from an EMBL/GenBank/DDBJ whole genome shotgun (WGS) entry which is preliminary data.</text>
</comment>
<dbReference type="GO" id="GO:0046872">
    <property type="term" value="F:metal ion binding"/>
    <property type="evidence" value="ECO:0007669"/>
    <property type="project" value="UniProtKB-KW"/>
</dbReference>
<evidence type="ECO:0000256" key="11">
    <source>
        <dbReference type="SAM" id="MobiDB-lite"/>
    </source>
</evidence>
<evidence type="ECO:0000256" key="2">
    <source>
        <dbReference type="ARBA" id="ARBA00011955"/>
    </source>
</evidence>
<dbReference type="PANTHER" id="PTHR30040">
    <property type="entry name" value="THIAMINE BIOSYNTHESIS LIPOPROTEIN APBE"/>
    <property type="match status" value="1"/>
</dbReference>
<dbReference type="Pfam" id="PF02424">
    <property type="entry name" value="ApbE"/>
    <property type="match status" value="1"/>
</dbReference>
<evidence type="ECO:0000256" key="6">
    <source>
        <dbReference type="ARBA" id="ARBA00022723"/>
    </source>
</evidence>
<dbReference type="EC" id="2.7.1.180" evidence="2"/>
<proteinExistence type="predicted"/>
<accession>A0A2T3G9K1</accession>
<comment type="cofactor">
    <cofactor evidence="1">
        <name>Mg(2+)</name>
        <dbReference type="ChEBI" id="CHEBI:18420"/>
    </cofactor>
</comment>
<comment type="catalytic activity">
    <reaction evidence="10">
        <text>L-threonyl-[protein] + FAD = FMN-L-threonyl-[protein] + AMP + H(+)</text>
        <dbReference type="Rhea" id="RHEA:36847"/>
        <dbReference type="Rhea" id="RHEA-COMP:11060"/>
        <dbReference type="Rhea" id="RHEA-COMP:11061"/>
        <dbReference type="ChEBI" id="CHEBI:15378"/>
        <dbReference type="ChEBI" id="CHEBI:30013"/>
        <dbReference type="ChEBI" id="CHEBI:57692"/>
        <dbReference type="ChEBI" id="CHEBI:74257"/>
        <dbReference type="ChEBI" id="CHEBI:456215"/>
        <dbReference type="EC" id="2.7.1.180"/>
    </reaction>
</comment>
<evidence type="ECO:0000256" key="5">
    <source>
        <dbReference type="ARBA" id="ARBA00022679"/>
    </source>
</evidence>
<keyword evidence="7" id="KW-0274">FAD</keyword>
<keyword evidence="5" id="KW-0808">Transferase</keyword>
<keyword evidence="8" id="KW-0460">Magnesium</keyword>
<keyword evidence="6" id="KW-0479">Metal-binding</keyword>
<dbReference type="PANTHER" id="PTHR30040:SF2">
    <property type="entry name" value="FAD:PROTEIN FMN TRANSFERASE"/>
    <property type="match status" value="1"/>
</dbReference>